<dbReference type="EMBL" id="NMUJ01000026">
    <property type="protein sequence ID" value="OYV03060.1"/>
    <property type="molecule type" value="Genomic_DNA"/>
</dbReference>
<comment type="caution">
    <text evidence="1">The sequence shown here is derived from an EMBL/GenBank/DDBJ whole genome shotgun (WGS) entry which is preliminary data.</text>
</comment>
<evidence type="ECO:0000313" key="1">
    <source>
        <dbReference type="EMBL" id="OYV03060.1"/>
    </source>
</evidence>
<feature type="non-terminal residue" evidence="1">
    <location>
        <position position="63"/>
    </location>
</feature>
<gene>
    <name evidence="1" type="ORF">CGW93_02710</name>
</gene>
<dbReference type="AlphaFoldDB" id="A0A257LUF3"/>
<protein>
    <submittedName>
        <fullName evidence="1">Uncharacterized protein</fullName>
    </submittedName>
</protein>
<sequence>MKLTKLSSQAEVLAALNTIRVADEVKGRLLLKSQHVNLYIEGITAAAAIVLKQIALSEGADVA</sequence>
<name>A0A257LUF3_UNCW3</name>
<accession>A0A257LUF3</accession>
<evidence type="ECO:0000313" key="2">
    <source>
        <dbReference type="Proteomes" id="UP000216312"/>
    </source>
</evidence>
<proteinExistence type="predicted"/>
<dbReference type="Proteomes" id="UP000216312">
    <property type="component" value="Unassembled WGS sequence"/>
</dbReference>
<organism evidence="1 2">
    <name type="scientific">candidate division WOR-3 bacterium 4484_18</name>
    <dbReference type="NCBI Taxonomy" id="2020626"/>
    <lineage>
        <taxon>Bacteria</taxon>
        <taxon>Bacteria division WOR-3</taxon>
    </lineage>
</organism>
<reference evidence="2" key="1">
    <citation type="submission" date="2017-07" db="EMBL/GenBank/DDBJ databases">
        <title>Novel pathways for hydrocarbon cycling and metabolic interdependencies in hydrothermal sediment communities.</title>
        <authorList>
            <person name="Dombrowski N."/>
            <person name="Seitz K."/>
            <person name="Teske A."/>
            <person name="Baker B."/>
        </authorList>
    </citation>
    <scope>NUCLEOTIDE SEQUENCE [LARGE SCALE GENOMIC DNA]</scope>
</reference>